<protein>
    <recommendedName>
        <fullName evidence="12">RNA polymerase II subunit B1 CTD phosphatase RPAP2 homolog</fullName>
        <ecNumber evidence="12">3.1.3.16</ecNumber>
    </recommendedName>
</protein>
<dbReference type="Pfam" id="PF04181">
    <property type="entry name" value="RPAP2_Rtr1"/>
    <property type="match status" value="1"/>
</dbReference>
<accession>A0A9P7MY82</accession>
<dbReference type="PANTHER" id="PTHR14732:SF0">
    <property type="entry name" value="RNA POLYMERASE II SUBUNIT B1 CTD PHOSPHATASE RPAP2-RELATED"/>
    <property type="match status" value="1"/>
</dbReference>
<dbReference type="PANTHER" id="PTHR14732">
    <property type="entry name" value="RNA POLYMERASE II SUBUNIT B1 CTD PHOSPHATASE RPAP2-RELATED"/>
    <property type="match status" value="1"/>
</dbReference>
<evidence type="ECO:0000256" key="12">
    <source>
        <dbReference type="RuleBase" id="RU367080"/>
    </source>
</evidence>
<dbReference type="Proteomes" id="UP000784919">
    <property type="component" value="Unassembled WGS sequence"/>
</dbReference>
<evidence type="ECO:0000256" key="9">
    <source>
        <dbReference type="ARBA" id="ARBA00047761"/>
    </source>
</evidence>
<evidence type="ECO:0000256" key="13">
    <source>
        <dbReference type="SAM" id="MobiDB-lite"/>
    </source>
</evidence>
<dbReference type="AlphaFoldDB" id="A0A9P7MY82"/>
<comment type="subcellular location">
    <subcellularLocation>
        <location evidence="1 12">Nucleus</location>
    </subcellularLocation>
</comment>
<dbReference type="InterPro" id="IPR039693">
    <property type="entry name" value="Rtr1/RPAP2"/>
</dbReference>
<evidence type="ECO:0000259" key="14">
    <source>
        <dbReference type="PROSITE" id="PS51479"/>
    </source>
</evidence>
<evidence type="ECO:0000256" key="7">
    <source>
        <dbReference type="ARBA" id="ARBA00022912"/>
    </source>
</evidence>
<comment type="catalytic activity">
    <reaction evidence="10 12">
        <text>O-phospho-L-threonyl-[protein] + H2O = L-threonyl-[protein] + phosphate</text>
        <dbReference type="Rhea" id="RHEA:47004"/>
        <dbReference type="Rhea" id="RHEA-COMP:11060"/>
        <dbReference type="Rhea" id="RHEA-COMP:11605"/>
        <dbReference type="ChEBI" id="CHEBI:15377"/>
        <dbReference type="ChEBI" id="CHEBI:30013"/>
        <dbReference type="ChEBI" id="CHEBI:43474"/>
        <dbReference type="ChEBI" id="CHEBI:61977"/>
        <dbReference type="EC" id="3.1.3.16"/>
    </reaction>
</comment>
<dbReference type="EC" id="3.1.3.16" evidence="12"/>
<comment type="catalytic activity">
    <reaction evidence="9 12">
        <text>O-phospho-L-seryl-[protein] + H2O = L-seryl-[protein] + phosphate</text>
        <dbReference type="Rhea" id="RHEA:20629"/>
        <dbReference type="Rhea" id="RHEA-COMP:9863"/>
        <dbReference type="Rhea" id="RHEA-COMP:11604"/>
        <dbReference type="ChEBI" id="CHEBI:15377"/>
        <dbReference type="ChEBI" id="CHEBI:29999"/>
        <dbReference type="ChEBI" id="CHEBI:43474"/>
        <dbReference type="ChEBI" id="CHEBI:83421"/>
        <dbReference type="EC" id="3.1.3.16"/>
    </reaction>
</comment>
<evidence type="ECO:0000256" key="4">
    <source>
        <dbReference type="ARBA" id="ARBA00022771"/>
    </source>
</evidence>
<reference evidence="15" key="1">
    <citation type="journal article" date="2020" name="bioRxiv">
        <title>Whole genome comparisons of ergot fungi reveals the divergence and evolution of species within the genus Claviceps are the result of varying mechanisms driving genome evolution and host range expansion.</title>
        <authorList>
            <person name="Wyka S.A."/>
            <person name="Mondo S.J."/>
            <person name="Liu M."/>
            <person name="Dettman J."/>
            <person name="Nalam V."/>
            <person name="Broders K.D."/>
        </authorList>
    </citation>
    <scope>NUCLEOTIDE SEQUENCE</scope>
    <source>
        <strain evidence="15">CCC 1102</strain>
    </source>
</reference>
<evidence type="ECO:0000256" key="1">
    <source>
        <dbReference type="ARBA" id="ARBA00004123"/>
    </source>
</evidence>
<evidence type="ECO:0000256" key="10">
    <source>
        <dbReference type="ARBA" id="ARBA00048336"/>
    </source>
</evidence>
<comment type="function">
    <text evidence="12">Putative RNA polymerase II subunit B1 C-terminal domain (CTD) phosphatase involved in RNA polymerase II transcription regulation.</text>
</comment>
<feature type="domain" description="RTR1-type" evidence="14">
    <location>
        <begin position="84"/>
        <end position="167"/>
    </location>
</feature>
<evidence type="ECO:0000256" key="11">
    <source>
        <dbReference type="PROSITE-ProRule" id="PRU00812"/>
    </source>
</evidence>
<evidence type="ECO:0000313" key="16">
    <source>
        <dbReference type="Proteomes" id="UP000784919"/>
    </source>
</evidence>
<keyword evidence="7 12" id="KW-0904">Protein phosphatase</keyword>
<keyword evidence="8 12" id="KW-0539">Nucleus</keyword>
<dbReference type="PROSITE" id="PS51479">
    <property type="entry name" value="ZF_RTR1"/>
    <property type="match status" value="1"/>
</dbReference>
<evidence type="ECO:0000313" key="15">
    <source>
        <dbReference type="EMBL" id="KAG5976601.1"/>
    </source>
</evidence>
<sequence>MHSIEAKQTQLKSILKNSVLERGESAESDAREIAIRQTRLFQLRKEMESEILESLVVLSWYPLVRDPIYSASNPAPSDVSGFKTHLRYFRPSDYDDLIEERTVNDLCGYVLCPKPGRKVAGIGKWKITPSGDIVKREDYERWCSPACAKRALFVKVQLDERAAWDRGRNSDGQIDLLEEDRSKDSEADRAARAMRDLRADEQRQAAKDYAALARERGSYGVGDSNAAKVKVVLRENEINAPVPEDTSGQSDHDHLLIEGRKFDLPLRPRGGS</sequence>
<dbReference type="Gene3D" id="1.25.40.820">
    <property type="match status" value="1"/>
</dbReference>
<dbReference type="OrthoDB" id="2590500at2759"/>
<keyword evidence="5 12" id="KW-0378">Hydrolase</keyword>
<dbReference type="GO" id="GO:0005634">
    <property type="term" value="C:nucleus"/>
    <property type="evidence" value="ECO:0007669"/>
    <property type="project" value="UniProtKB-SubCell"/>
</dbReference>
<evidence type="ECO:0000256" key="2">
    <source>
        <dbReference type="ARBA" id="ARBA00005676"/>
    </source>
</evidence>
<organism evidence="15 16">
    <name type="scientific">Claviceps arundinis</name>
    <dbReference type="NCBI Taxonomy" id="1623583"/>
    <lineage>
        <taxon>Eukaryota</taxon>
        <taxon>Fungi</taxon>
        <taxon>Dikarya</taxon>
        <taxon>Ascomycota</taxon>
        <taxon>Pezizomycotina</taxon>
        <taxon>Sordariomycetes</taxon>
        <taxon>Hypocreomycetidae</taxon>
        <taxon>Hypocreales</taxon>
        <taxon>Clavicipitaceae</taxon>
        <taxon>Claviceps</taxon>
    </lineage>
</organism>
<dbReference type="InterPro" id="IPR007308">
    <property type="entry name" value="Rtr1/RPAP2_dom"/>
</dbReference>
<comment type="caution">
    <text evidence="15">The sequence shown here is derived from an EMBL/GenBank/DDBJ whole genome shotgun (WGS) entry which is preliminary data.</text>
</comment>
<dbReference type="GO" id="GO:0005737">
    <property type="term" value="C:cytoplasm"/>
    <property type="evidence" value="ECO:0007669"/>
    <property type="project" value="TreeGrafter"/>
</dbReference>
<keyword evidence="4 12" id="KW-0863">Zinc-finger</keyword>
<dbReference type="GO" id="GO:0008420">
    <property type="term" value="F:RNA polymerase II CTD heptapeptide repeat phosphatase activity"/>
    <property type="evidence" value="ECO:0007669"/>
    <property type="project" value="UniProtKB-UniRule"/>
</dbReference>
<evidence type="ECO:0000256" key="3">
    <source>
        <dbReference type="ARBA" id="ARBA00022723"/>
    </source>
</evidence>
<dbReference type="EMBL" id="SRPS01000015">
    <property type="protein sequence ID" value="KAG5976601.1"/>
    <property type="molecule type" value="Genomic_DNA"/>
</dbReference>
<feature type="compositionally biased region" description="Basic and acidic residues" evidence="13">
    <location>
        <begin position="250"/>
        <end position="266"/>
    </location>
</feature>
<evidence type="ECO:0000256" key="6">
    <source>
        <dbReference type="ARBA" id="ARBA00022833"/>
    </source>
</evidence>
<keyword evidence="3 12" id="KW-0479">Metal-binding</keyword>
<name>A0A9P7MY82_9HYPO</name>
<evidence type="ECO:0000256" key="8">
    <source>
        <dbReference type="ARBA" id="ARBA00023242"/>
    </source>
</evidence>
<evidence type="ECO:0000256" key="5">
    <source>
        <dbReference type="ARBA" id="ARBA00022801"/>
    </source>
</evidence>
<proteinExistence type="inferred from homology"/>
<dbReference type="GO" id="GO:0008270">
    <property type="term" value="F:zinc ion binding"/>
    <property type="evidence" value="ECO:0007669"/>
    <property type="project" value="UniProtKB-KW"/>
</dbReference>
<dbReference type="GO" id="GO:0043175">
    <property type="term" value="F:RNA polymerase core enzyme binding"/>
    <property type="evidence" value="ECO:0007669"/>
    <property type="project" value="UniProtKB-UniRule"/>
</dbReference>
<feature type="region of interest" description="Disordered" evidence="13">
    <location>
        <begin position="239"/>
        <end position="272"/>
    </location>
</feature>
<keyword evidence="6 12" id="KW-0862">Zinc</keyword>
<gene>
    <name evidence="15" type="ORF">E4U56_001685</name>
</gene>
<comment type="similarity">
    <text evidence="2 11 12">Belongs to the RPAP2 family.</text>
</comment>
<dbReference type="InterPro" id="IPR038534">
    <property type="entry name" value="Rtr1/RPAP2_sf"/>
</dbReference>